<dbReference type="Proteomes" id="UP000291189">
    <property type="component" value="Unassembled WGS sequence"/>
</dbReference>
<evidence type="ECO:0000313" key="2">
    <source>
        <dbReference type="Proteomes" id="UP000291189"/>
    </source>
</evidence>
<dbReference type="RefSeq" id="WP_129986397.1">
    <property type="nucleotide sequence ID" value="NZ_SDPU01000018.1"/>
</dbReference>
<comment type="caution">
    <text evidence="1">The sequence shown here is derived from an EMBL/GenBank/DDBJ whole genome shotgun (WGS) entry which is preliminary data.</text>
</comment>
<proteinExistence type="predicted"/>
<accession>A0A4V1Z276</accession>
<dbReference type="EMBL" id="SDPU01000018">
    <property type="protein sequence ID" value="RYU13436.1"/>
    <property type="molecule type" value="Genomic_DNA"/>
</dbReference>
<protein>
    <recommendedName>
        <fullName evidence="3">DUF4157 domain-containing protein</fullName>
    </recommendedName>
</protein>
<evidence type="ECO:0008006" key="3">
    <source>
        <dbReference type="Google" id="ProtNLM"/>
    </source>
</evidence>
<organism evidence="1 2">
    <name type="scientific">Nocardioides iriomotensis</name>
    <dbReference type="NCBI Taxonomy" id="715784"/>
    <lineage>
        <taxon>Bacteria</taxon>
        <taxon>Bacillati</taxon>
        <taxon>Actinomycetota</taxon>
        <taxon>Actinomycetes</taxon>
        <taxon>Propionibacteriales</taxon>
        <taxon>Nocardioidaceae</taxon>
        <taxon>Nocardioides</taxon>
    </lineage>
</organism>
<name>A0A4V1Z276_9ACTN</name>
<dbReference type="OrthoDB" id="3296472at2"/>
<evidence type="ECO:0000313" key="1">
    <source>
        <dbReference type="EMBL" id="RYU13436.1"/>
    </source>
</evidence>
<sequence>MRWWRVKETVNAFNLSTAVGVGVAAAGRARLSRGPRGLLLATGYRLPQPAAAAFTVGNVVVTRHDVAWLAERPRLLAHEERHTWQYAACLGLPLLPLYVLAAGWSWVRGGDAGTHNVFERAAGLADGGYPTVSARQRRRRAA</sequence>
<gene>
    <name evidence="1" type="ORF">ETU37_06285</name>
</gene>
<reference evidence="1 2" key="1">
    <citation type="submission" date="2019-01" db="EMBL/GenBank/DDBJ databases">
        <title>Nocardioides guangzhouensis sp. nov., an actinobacterium isolated from soil.</title>
        <authorList>
            <person name="Fu Y."/>
            <person name="Cai Y."/>
            <person name="Lin Z."/>
            <person name="Chen P."/>
        </authorList>
    </citation>
    <scope>NUCLEOTIDE SEQUENCE [LARGE SCALE GENOMIC DNA]</scope>
    <source>
        <strain evidence="1 2">NBRC 105384</strain>
    </source>
</reference>
<keyword evidence="2" id="KW-1185">Reference proteome</keyword>
<dbReference type="AlphaFoldDB" id="A0A4V1Z276"/>